<organism evidence="1 2">
    <name type="scientific">Streblomastix strix</name>
    <dbReference type="NCBI Taxonomy" id="222440"/>
    <lineage>
        <taxon>Eukaryota</taxon>
        <taxon>Metamonada</taxon>
        <taxon>Preaxostyla</taxon>
        <taxon>Oxymonadida</taxon>
        <taxon>Streblomastigidae</taxon>
        <taxon>Streblomastix</taxon>
    </lineage>
</organism>
<dbReference type="Proteomes" id="UP000324800">
    <property type="component" value="Unassembled WGS sequence"/>
</dbReference>
<comment type="caution">
    <text evidence="1">The sequence shown here is derived from an EMBL/GenBank/DDBJ whole genome shotgun (WGS) entry which is preliminary data.</text>
</comment>
<name>A0A5J4UUA3_9EUKA</name>
<evidence type="ECO:0000313" key="2">
    <source>
        <dbReference type="Proteomes" id="UP000324800"/>
    </source>
</evidence>
<dbReference type="EMBL" id="SNRW01012851">
    <property type="protein sequence ID" value="KAA6373315.1"/>
    <property type="molecule type" value="Genomic_DNA"/>
</dbReference>
<evidence type="ECO:0000313" key="1">
    <source>
        <dbReference type="EMBL" id="KAA6373315.1"/>
    </source>
</evidence>
<accession>A0A5J4UUA3</accession>
<proteinExistence type="predicted"/>
<reference evidence="1 2" key="1">
    <citation type="submission" date="2019-03" db="EMBL/GenBank/DDBJ databases">
        <title>Single cell metagenomics reveals metabolic interactions within the superorganism composed of flagellate Streblomastix strix and complex community of Bacteroidetes bacteria on its surface.</title>
        <authorList>
            <person name="Treitli S.C."/>
            <person name="Kolisko M."/>
            <person name="Husnik F."/>
            <person name="Keeling P."/>
            <person name="Hampl V."/>
        </authorList>
    </citation>
    <scope>NUCLEOTIDE SEQUENCE [LARGE SCALE GENOMIC DNA]</scope>
    <source>
        <strain evidence="1">ST1C</strain>
    </source>
</reference>
<feature type="non-terminal residue" evidence="1">
    <location>
        <position position="11"/>
    </location>
</feature>
<protein>
    <submittedName>
        <fullName evidence="1">Uncharacterized protein</fullName>
    </submittedName>
</protein>
<sequence length="11" mass="1121">MSDRAVDPSSG</sequence>
<gene>
    <name evidence="1" type="ORF">EZS28_031157</name>
</gene>